<proteinExistence type="predicted"/>
<dbReference type="RefSeq" id="XP_029226439.1">
    <property type="nucleotide sequence ID" value="XM_029373487.1"/>
</dbReference>
<evidence type="ECO:0000256" key="1">
    <source>
        <dbReference type="SAM" id="MobiDB-lite"/>
    </source>
</evidence>
<feature type="compositionally biased region" description="Low complexity" evidence="1">
    <location>
        <begin position="1"/>
        <end position="11"/>
    </location>
</feature>
<dbReference type="EMBL" id="MKKU01000453">
    <property type="protein sequence ID" value="RNF11799.1"/>
    <property type="molecule type" value="Genomic_DNA"/>
</dbReference>
<dbReference type="Proteomes" id="UP000284403">
    <property type="component" value="Unassembled WGS sequence"/>
</dbReference>
<comment type="caution">
    <text evidence="2">The sequence shown here is derived from an EMBL/GenBank/DDBJ whole genome shotgun (WGS) entry which is preliminary data.</text>
</comment>
<name>A0A422P280_9TRYP</name>
<dbReference type="GeneID" id="40320223"/>
<evidence type="ECO:0000313" key="2">
    <source>
        <dbReference type="EMBL" id="RNF11799.1"/>
    </source>
</evidence>
<dbReference type="AlphaFoldDB" id="A0A422P280"/>
<feature type="region of interest" description="Disordered" evidence="1">
    <location>
        <begin position="91"/>
        <end position="118"/>
    </location>
</feature>
<gene>
    <name evidence="2" type="ORF">Tco025E_06612</name>
</gene>
<keyword evidence="3" id="KW-1185">Reference proteome</keyword>
<evidence type="ECO:0000313" key="3">
    <source>
        <dbReference type="Proteomes" id="UP000284403"/>
    </source>
</evidence>
<protein>
    <submittedName>
        <fullName evidence="2">Uncharacterized protein</fullName>
    </submittedName>
</protein>
<accession>A0A422P280</accession>
<reference evidence="2 3" key="1">
    <citation type="journal article" date="2018" name="BMC Genomics">
        <title>Genomic comparison of Trypanosoma conorhini and Trypanosoma rangeli to Trypanosoma cruzi strains of high and low virulence.</title>
        <authorList>
            <person name="Bradwell K.R."/>
            <person name="Koparde V.N."/>
            <person name="Matveyev A.V."/>
            <person name="Serrano M.G."/>
            <person name="Alves J.M."/>
            <person name="Parikh H."/>
            <person name="Huang B."/>
            <person name="Lee V."/>
            <person name="Espinosa-Alvarez O."/>
            <person name="Ortiz P.A."/>
            <person name="Costa-Martins A.G."/>
            <person name="Teixeira M.M."/>
            <person name="Buck G.A."/>
        </authorList>
    </citation>
    <scope>NUCLEOTIDE SEQUENCE [LARGE SCALE GENOMIC DNA]</scope>
    <source>
        <strain evidence="2 3">025E</strain>
    </source>
</reference>
<organism evidence="2 3">
    <name type="scientific">Trypanosoma conorhini</name>
    <dbReference type="NCBI Taxonomy" id="83891"/>
    <lineage>
        <taxon>Eukaryota</taxon>
        <taxon>Discoba</taxon>
        <taxon>Euglenozoa</taxon>
        <taxon>Kinetoplastea</taxon>
        <taxon>Metakinetoplastina</taxon>
        <taxon>Trypanosomatida</taxon>
        <taxon>Trypanosomatidae</taxon>
        <taxon>Trypanosoma</taxon>
    </lineage>
</organism>
<sequence length="118" mass="12212">MRLPEPQQARGPSRRRASRRTTPQRPACTASAAGDGNDAPPRGGAPGHERPLCRALVIGDRGSFSQPIRWGRACTTTAPGARAILLAMGAGEDKASRGGGCESCAALGPRRARGEAPE</sequence>
<feature type="region of interest" description="Disordered" evidence="1">
    <location>
        <begin position="1"/>
        <end position="50"/>
    </location>
</feature>